<name>A0ACB7IPY7_PLECO</name>
<reference evidence="1 2" key="1">
    <citation type="journal article" date="2021" name="Appl. Environ. Microbiol.">
        <title>Genetic linkage and physical mapping for an oyster mushroom Pleurotus cornucopiae and QTL analysis for the trait cap color.</title>
        <authorList>
            <person name="Zhang Y."/>
            <person name="Gao W."/>
            <person name="Sonnenberg A."/>
            <person name="Chen Q."/>
            <person name="Zhang J."/>
            <person name="Huang C."/>
        </authorList>
    </citation>
    <scope>NUCLEOTIDE SEQUENCE [LARGE SCALE GENOMIC DNA]</scope>
    <source>
        <strain evidence="1">CCMSSC00406</strain>
    </source>
</reference>
<evidence type="ECO:0000313" key="1">
    <source>
        <dbReference type="EMBL" id="KAG9219829.1"/>
    </source>
</evidence>
<protein>
    <submittedName>
        <fullName evidence="1">Uncharacterized protein</fullName>
    </submittedName>
</protein>
<organism evidence="1 2">
    <name type="scientific">Pleurotus cornucopiae</name>
    <name type="common">Cornucopia mushroom</name>
    <dbReference type="NCBI Taxonomy" id="5321"/>
    <lineage>
        <taxon>Eukaryota</taxon>
        <taxon>Fungi</taxon>
        <taxon>Dikarya</taxon>
        <taxon>Basidiomycota</taxon>
        <taxon>Agaricomycotina</taxon>
        <taxon>Agaricomycetes</taxon>
        <taxon>Agaricomycetidae</taxon>
        <taxon>Agaricales</taxon>
        <taxon>Pleurotineae</taxon>
        <taxon>Pleurotaceae</taxon>
        <taxon>Pleurotus</taxon>
    </lineage>
</organism>
<keyword evidence="2" id="KW-1185">Reference proteome</keyword>
<proteinExistence type="predicted"/>
<gene>
    <name evidence="1" type="ORF">CCMSSC00406_0009385</name>
</gene>
<dbReference type="Proteomes" id="UP000824881">
    <property type="component" value="Unassembled WGS sequence"/>
</dbReference>
<evidence type="ECO:0000313" key="2">
    <source>
        <dbReference type="Proteomes" id="UP000824881"/>
    </source>
</evidence>
<comment type="caution">
    <text evidence="1">The sequence shown here is derived from an EMBL/GenBank/DDBJ whole genome shotgun (WGS) entry which is preliminary data.</text>
</comment>
<dbReference type="EMBL" id="WQMT02000008">
    <property type="protein sequence ID" value="KAG9219829.1"/>
    <property type="molecule type" value="Genomic_DNA"/>
</dbReference>
<sequence length="1061" mass="117671">MHHFLGTASDILSSSSQIPQMAAYPIGGNVPIKTMDMLSDAAEPSDAFPTTRAVMLGQEKQVEILTAHLLKLGGVVERGIELVSFEQSSEHVFAVLKRCGDEEVTEERATFDYLVGTDGAHSQTRKQLGLSFLGETRKAQQMIIGDVYLRGSLSHDQPFWRIWGDMSSSFLSLRPVVETPGLFFLFIGGPEASQSILSDHEELVCYLRRMSGRPDLDCDKPTWLSPYIPNVRMVDSFRKDRVFVAGDAAHVHSPAGGQGSNSGAQDAFNLGWKLALVVKGLARPPLLDSYNAERLPVIAEMLQLTSALHDKTFKAGLDDQAWKRGSHLDQLGVNYRGTPFVLDEIEGRPPSTSNCYDSRPSGVLMAGDRAPDASSLIPIRGVLTGDRLFDIFNATRHTILVFTRQQSDPEASLVVQVLKAYPPGLFKSVAILPSDSTTSLDVGFDLVVKDGQGNGHEAYKIPSDSTVIVVVRPDGVIGAMVTNSDGLHRFQSSLNSIASDRPPCMAKQQYQRSYFKTNAHRKAKYLRLSTWPNQSQILIRAALAVSHVSAQQRCTLAATTFSSPVTAGWKSKPFTVACPLNMLPTLPWEIWIQVTSYLSKDQLETLYSVNKALYEISLDARYKTLWVKYPDKRTISRLRTVRDTVSIAGRVHDLNIGIWQLDHLWIGRSTRFQRLKMHLHRLNQLFSTCPTKPNPSVPKILLDAVNKMHGLRSVYFDLYCNAGERHLQMVDGIWSLLSGRVESLSIRLWGGKTHFVCPTFSNMLGIKHLSVTLRGAYRSDAVAPGVANLINAASASLESFHLEISGMSPSDPNHEIFGRLHPFPRLKRAHFAFCDVQAGSEVVTFLNAHGEGLEELKLSAVGVVPFSIAALQLPMLHKLSADWSFCHNQDDHLQPEAVDVNFPMLDCLKITGSCNKGHHIISFCDMFKRAGGSGLRHLELPCETMDAEAFDHLAEAFPNLHTLILQTTYLSSPIGSIPRWDVESFTAEMKSREYSAWSLYDLEITPVARSDGCFRYPRLSYEVMQILASHIPSVRSFCGSDHMDSPNGMEWKFNALSMSPS</sequence>
<accession>A0ACB7IPY7</accession>